<reference evidence="9" key="4">
    <citation type="submission" date="2019-03" db="UniProtKB">
        <authorList>
            <consortium name="EnsemblPlants"/>
        </authorList>
    </citation>
    <scope>IDENTIFICATION</scope>
</reference>
<dbReference type="SUPFAM" id="SSF56104">
    <property type="entry name" value="SAICAR synthase-like"/>
    <property type="match status" value="1"/>
</dbReference>
<dbReference type="InterPro" id="IPR017163">
    <property type="entry name" value="PIno-4-P-5_kinase_pln"/>
</dbReference>
<dbReference type="PIRSF" id="PIRSF037274">
    <property type="entry name" value="PIP5K_plant_prd"/>
    <property type="match status" value="1"/>
</dbReference>
<reference evidence="9" key="3">
    <citation type="journal article" date="2017" name="Nature">
        <title>Genome sequence of the progenitor of the wheat D genome Aegilops tauschii.</title>
        <authorList>
            <person name="Luo M.C."/>
            <person name="Gu Y.Q."/>
            <person name="Puiu D."/>
            <person name="Wang H."/>
            <person name="Twardziok S.O."/>
            <person name="Deal K.R."/>
            <person name="Huo N."/>
            <person name="Zhu T."/>
            <person name="Wang L."/>
            <person name="Wang Y."/>
            <person name="McGuire P.E."/>
            <person name="Liu S."/>
            <person name="Long H."/>
            <person name="Ramasamy R.K."/>
            <person name="Rodriguez J.C."/>
            <person name="Van S.L."/>
            <person name="Yuan L."/>
            <person name="Wang Z."/>
            <person name="Xia Z."/>
            <person name="Xiao L."/>
            <person name="Anderson O.D."/>
            <person name="Ouyang S."/>
            <person name="Liang Y."/>
            <person name="Zimin A.V."/>
            <person name="Pertea G."/>
            <person name="Qi P."/>
            <person name="Bennetzen J.L."/>
            <person name="Dai X."/>
            <person name="Dawson M.W."/>
            <person name="Muller H.G."/>
            <person name="Kugler K."/>
            <person name="Rivarola-Duarte L."/>
            <person name="Spannagl M."/>
            <person name="Mayer K.F.X."/>
            <person name="Lu F.H."/>
            <person name="Bevan M.W."/>
            <person name="Leroy P."/>
            <person name="Li P."/>
            <person name="You F.M."/>
            <person name="Sun Q."/>
            <person name="Liu Z."/>
            <person name="Lyons E."/>
            <person name="Wicker T."/>
            <person name="Salzberg S.L."/>
            <person name="Devos K.M."/>
            <person name="Dvorak J."/>
        </authorList>
    </citation>
    <scope>NUCLEOTIDE SEQUENCE [LARGE SCALE GENOMIC DNA]</scope>
    <source>
        <strain evidence="9">cv. AL8/78</strain>
    </source>
</reference>
<dbReference type="SUPFAM" id="SSF82185">
    <property type="entry name" value="Histone H3 K4-specific methyltransferase SET7/9 N-terminal domain"/>
    <property type="match status" value="2"/>
</dbReference>
<dbReference type="EnsemblPlants" id="AET7Gv21363700.3">
    <property type="protein sequence ID" value="AET7Gv21363700.3"/>
    <property type="gene ID" value="AET7Gv21363700"/>
</dbReference>
<dbReference type="GO" id="GO:0005524">
    <property type="term" value="F:ATP binding"/>
    <property type="evidence" value="ECO:0007669"/>
    <property type="project" value="UniProtKB-UniRule"/>
</dbReference>
<dbReference type="PROSITE" id="PS51455">
    <property type="entry name" value="PIPK"/>
    <property type="match status" value="1"/>
</dbReference>
<evidence type="ECO:0000256" key="4">
    <source>
        <dbReference type="ARBA" id="ARBA00022777"/>
    </source>
</evidence>
<feature type="region of interest" description="Disordered" evidence="7">
    <location>
        <begin position="357"/>
        <end position="376"/>
    </location>
</feature>
<evidence type="ECO:0000259" key="8">
    <source>
        <dbReference type="PROSITE" id="PS51455"/>
    </source>
</evidence>
<dbReference type="InterPro" id="IPR003409">
    <property type="entry name" value="MORN"/>
</dbReference>
<dbReference type="InterPro" id="IPR027484">
    <property type="entry name" value="PInositol-4-P-5-kinase_N"/>
</dbReference>
<name>A0A453TEN1_AEGTS</name>
<protein>
    <recommendedName>
        <fullName evidence="6">Phosphatidylinositol 4-phosphate 5-kinase</fullName>
        <ecNumber evidence="6">2.7.1.68</ecNumber>
    </recommendedName>
</protein>
<dbReference type="GO" id="GO:0016308">
    <property type="term" value="F:1-phosphatidylinositol-4-phosphate 5-kinase activity"/>
    <property type="evidence" value="ECO:0007669"/>
    <property type="project" value="UniProtKB-UniRule"/>
</dbReference>
<dbReference type="Gene3D" id="3.30.800.10">
    <property type="entry name" value="Phosphatidylinositol Phosphate Kinase II Beta"/>
    <property type="match status" value="1"/>
</dbReference>
<evidence type="ECO:0000313" key="10">
    <source>
        <dbReference type="Proteomes" id="UP000015105"/>
    </source>
</evidence>
<keyword evidence="2" id="KW-0677">Repeat</keyword>
<dbReference type="InterPro" id="IPR027483">
    <property type="entry name" value="PInositol-4-P-4/5-kinase_C_sf"/>
</dbReference>
<dbReference type="Gramene" id="AET7Gv21363700.3">
    <property type="protein sequence ID" value="AET7Gv21363700.3"/>
    <property type="gene ID" value="AET7Gv21363700"/>
</dbReference>
<comment type="catalytic activity">
    <reaction evidence="6">
        <text>a 1,2-diacyl-sn-glycero-3-phospho-(1D-myo-inositol 4-phosphate) + ATP = a 1,2-diacyl-sn-glycero-3-phospho-(1D-myo-inositol-4,5-bisphosphate) + ADP + H(+)</text>
        <dbReference type="Rhea" id="RHEA:14425"/>
        <dbReference type="ChEBI" id="CHEBI:15378"/>
        <dbReference type="ChEBI" id="CHEBI:30616"/>
        <dbReference type="ChEBI" id="CHEBI:58178"/>
        <dbReference type="ChEBI" id="CHEBI:58456"/>
        <dbReference type="ChEBI" id="CHEBI:456216"/>
        <dbReference type="EC" id="2.7.1.68"/>
    </reaction>
</comment>
<evidence type="ECO:0000256" key="5">
    <source>
        <dbReference type="ARBA" id="ARBA00022840"/>
    </source>
</evidence>
<proteinExistence type="predicted"/>
<accession>A0A453TEN1</accession>
<dbReference type="Proteomes" id="UP000015105">
    <property type="component" value="Chromosome 7D"/>
</dbReference>
<dbReference type="GeneID" id="109765709"/>
<feature type="domain" description="PIPK" evidence="8">
    <location>
        <begin position="387"/>
        <end position="769"/>
    </location>
</feature>
<dbReference type="Pfam" id="PF02493">
    <property type="entry name" value="MORN"/>
    <property type="match status" value="8"/>
</dbReference>
<dbReference type="Gene3D" id="2.20.110.10">
    <property type="entry name" value="Histone H3 K4-specific methyltransferase SET7/9 N-terminal domain"/>
    <property type="match status" value="3"/>
</dbReference>
<dbReference type="RefSeq" id="XP_020180082.1">
    <property type="nucleotide sequence ID" value="XM_020324493.2"/>
</dbReference>
<keyword evidence="4 6" id="KW-0418">Kinase</keyword>
<keyword evidence="1 6" id="KW-0808">Transferase</keyword>
<evidence type="ECO:0000256" key="3">
    <source>
        <dbReference type="ARBA" id="ARBA00022741"/>
    </source>
</evidence>
<keyword evidence="3 6" id="KW-0547">Nucleotide-binding</keyword>
<organism evidence="9 10">
    <name type="scientific">Aegilops tauschii subsp. strangulata</name>
    <name type="common">Goatgrass</name>
    <dbReference type="NCBI Taxonomy" id="200361"/>
    <lineage>
        <taxon>Eukaryota</taxon>
        <taxon>Viridiplantae</taxon>
        <taxon>Streptophyta</taxon>
        <taxon>Embryophyta</taxon>
        <taxon>Tracheophyta</taxon>
        <taxon>Spermatophyta</taxon>
        <taxon>Magnoliopsida</taxon>
        <taxon>Liliopsida</taxon>
        <taxon>Poales</taxon>
        <taxon>Poaceae</taxon>
        <taxon>BOP clade</taxon>
        <taxon>Pooideae</taxon>
        <taxon>Triticodae</taxon>
        <taxon>Triticeae</taxon>
        <taxon>Triticinae</taxon>
        <taxon>Aegilops</taxon>
    </lineage>
</organism>
<dbReference type="PANTHER" id="PTHR23086:SF118">
    <property type="entry name" value="1-PHOSPHATIDYLINOSITOL-4-PHOSPHATE 5-KINASE"/>
    <property type="match status" value="1"/>
</dbReference>
<evidence type="ECO:0000256" key="7">
    <source>
        <dbReference type="SAM" id="MobiDB-lite"/>
    </source>
</evidence>
<reference evidence="10" key="2">
    <citation type="journal article" date="2017" name="Nat. Plants">
        <title>The Aegilops tauschii genome reveals multiple impacts of transposons.</title>
        <authorList>
            <person name="Zhao G."/>
            <person name="Zou C."/>
            <person name="Li K."/>
            <person name="Wang K."/>
            <person name="Li T."/>
            <person name="Gao L."/>
            <person name="Zhang X."/>
            <person name="Wang H."/>
            <person name="Yang Z."/>
            <person name="Liu X."/>
            <person name="Jiang W."/>
            <person name="Mao L."/>
            <person name="Kong X."/>
            <person name="Jiao Y."/>
            <person name="Jia J."/>
        </authorList>
    </citation>
    <scope>NUCLEOTIDE SEQUENCE [LARGE SCALE GENOMIC DNA]</scope>
    <source>
        <strain evidence="10">cv. AL8/78</strain>
    </source>
</reference>
<sequence>MQNTPSALPNNPQVQATVDLSLSQQNHPNAASSSRPNPAADLTVRHLTLPNGDIYSGTTSCGLPDGTGRYVWSGTVCIYDGEWRRGMRNGHGRTTWPSSGAVYDGEYSAGYMDGEGTHVETSSSSYKGQWKLDRKHGVGFQTYPNGDTYLGSWAQGQMEGHGRYTWAADRSTYVGAMRNGTMSGKGVLAWTTGDSFQGNWLGDTMHGYGLYTWEDGGYYLGIWTRGVKDGKGTFFPKSRGVLVEHELYIDDLRKRGVLPDITNVMQCSSSFENDTNVGVNRGGARLSRRNNLSFDQQSPSEKPSLQRRWSIGMAKPSAGDSETQGCENSADSSLEVLEREYAQGVLISEIVLNNGNSETSKNARRRRQSKAAKDVKRPGETIIKGHMSYDLMLSLQLGIRYTVGKITPIQAREMRTSDYGPRACFWMNFPITGSRLTPAHCAVDFKWKDYCPMVFRNLREMFKIDTTDYMISICGSDALRELSSPGKSGSIFFLSQDDRFMIKTLRKSEAKFRFVVMGNMFYTELRVHRRFDLKGSSLGRSNEKIEIDVNTTFKDLDLNYSFYLEPSWRDALLKQIGTDSEFLRNQGIMDYSLLLGLHYRARQSLKRGASCHESLVLDKLTNLTEGDSMEEKAACNYREGLVLVQRGSDQKGEIVVSPHIRGSPLGLSSACFEEVDLLIPGTARLPIQLGVNMPARAEKQEEDGSKSLWQVYDVVLYIGIIDILQKYNMKKKIEHAYKSIKYKYNPLSISSVKPQFYSERFLKFIHTVFPQNSS</sequence>
<evidence type="ECO:0000256" key="1">
    <source>
        <dbReference type="ARBA" id="ARBA00022679"/>
    </source>
</evidence>
<keyword evidence="10" id="KW-1185">Reference proteome</keyword>
<dbReference type="SMART" id="SM00330">
    <property type="entry name" value="PIPKc"/>
    <property type="match status" value="1"/>
</dbReference>
<dbReference type="AlphaFoldDB" id="A0A453TEN1"/>
<reference evidence="9" key="5">
    <citation type="journal article" date="2021" name="G3 (Bethesda)">
        <title>Aegilops tauschii genome assembly Aet v5.0 features greater sequence contiguity and improved annotation.</title>
        <authorList>
            <person name="Wang L."/>
            <person name="Zhu T."/>
            <person name="Rodriguez J.C."/>
            <person name="Deal K.R."/>
            <person name="Dubcovsky J."/>
            <person name="McGuire P.E."/>
            <person name="Lux T."/>
            <person name="Spannagl M."/>
            <person name="Mayer K.F.X."/>
            <person name="Baldrich P."/>
            <person name="Meyers B.C."/>
            <person name="Huo N."/>
            <person name="Gu Y.Q."/>
            <person name="Zhou H."/>
            <person name="Devos K.M."/>
            <person name="Bennetzen J.L."/>
            <person name="Unver T."/>
            <person name="Budak H."/>
            <person name="Gulick P.J."/>
            <person name="Galiba G."/>
            <person name="Kalapos B."/>
            <person name="Nelson D.R."/>
            <person name="Li P."/>
            <person name="You F.M."/>
            <person name="Luo M.C."/>
            <person name="Dvorak J."/>
        </authorList>
    </citation>
    <scope>NUCLEOTIDE SEQUENCE [LARGE SCALE GENOMIC DNA]</scope>
    <source>
        <strain evidence="9">cv. AL8/78</strain>
    </source>
</reference>
<dbReference type="InterPro" id="IPR002498">
    <property type="entry name" value="PInositol-4-P-4/5-kinase_core"/>
</dbReference>
<dbReference type="GO" id="GO:0005886">
    <property type="term" value="C:plasma membrane"/>
    <property type="evidence" value="ECO:0007669"/>
    <property type="project" value="TreeGrafter"/>
</dbReference>
<dbReference type="InterPro" id="IPR023610">
    <property type="entry name" value="PInositol-4/5-P-5/4-kinase"/>
</dbReference>
<dbReference type="EC" id="2.7.1.68" evidence="6"/>
<dbReference type="Pfam" id="PF01504">
    <property type="entry name" value="PIP5K"/>
    <property type="match status" value="1"/>
</dbReference>
<dbReference type="Gene3D" id="3.30.810.10">
    <property type="entry name" value="2-Layer Sandwich"/>
    <property type="match status" value="1"/>
</dbReference>
<dbReference type="PANTHER" id="PTHR23086">
    <property type="entry name" value="PHOSPHATIDYLINOSITOL-4-PHOSPHATE 5-KINASE"/>
    <property type="match status" value="1"/>
</dbReference>
<keyword evidence="5 6" id="KW-0067">ATP-binding</keyword>
<dbReference type="GO" id="GO:0046854">
    <property type="term" value="P:phosphatidylinositol phosphate biosynthetic process"/>
    <property type="evidence" value="ECO:0007669"/>
    <property type="project" value="TreeGrafter"/>
</dbReference>
<evidence type="ECO:0000313" key="9">
    <source>
        <dbReference type="EnsemblPlants" id="AET7Gv21363700.3"/>
    </source>
</evidence>
<dbReference type="SMART" id="SM00698">
    <property type="entry name" value="MORN"/>
    <property type="match status" value="8"/>
</dbReference>
<reference evidence="10" key="1">
    <citation type="journal article" date="2014" name="Science">
        <title>Ancient hybridizations among the ancestral genomes of bread wheat.</title>
        <authorList>
            <consortium name="International Wheat Genome Sequencing Consortium,"/>
            <person name="Marcussen T."/>
            <person name="Sandve S.R."/>
            <person name="Heier L."/>
            <person name="Spannagl M."/>
            <person name="Pfeifer M."/>
            <person name="Jakobsen K.S."/>
            <person name="Wulff B.B."/>
            <person name="Steuernagel B."/>
            <person name="Mayer K.F."/>
            <person name="Olsen O.A."/>
        </authorList>
    </citation>
    <scope>NUCLEOTIDE SEQUENCE [LARGE SCALE GENOMIC DNA]</scope>
    <source>
        <strain evidence="10">cv. AL8/78</strain>
    </source>
</reference>
<evidence type="ECO:0000256" key="6">
    <source>
        <dbReference type="PIRNR" id="PIRNR037274"/>
    </source>
</evidence>
<evidence type="ECO:0000256" key="2">
    <source>
        <dbReference type="ARBA" id="ARBA00022737"/>
    </source>
</evidence>